<keyword evidence="5" id="KW-0963">Cytoplasm</keyword>
<feature type="compositionally biased region" description="Basic and acidic residues" evidence="10">
    <location>
        <begin position="626"/>
        <end position="638"/>
    </location>
</feature>
<evidence type="ECO:0000256" key="7">
    <source>
        <dbReference type="ARBA" id="ARBA00023273"/>
    </source>
</evidence>
<gene>
    <name evidence="11" type="ORF">BpHYR1_046251</name>
</gene>
<evidence type="ECO:0000256" key="4">
    <source>
        <dbReference type="ARBA" id="ARBA00013872"/>
    </source>
</evidence>
<organism evidence="11 12">
    <name type="scientific">Brachionus plicatilis</name>
    <name type="common">Marine rotifer</name>
    <name type="synonym">Brachionus muelleri</name>
    <dbReference type="NCBI Taxonomy" id="10195"/>
    <lineage>
        <taxon>Eukaryota</taxon>
        <taxon>Metazoa</taxon>
        <taxon>Spiralia</taxon>
        <taxon>Gnathifera</taxon>
        <taxon>Rotifera</taxon>
        <taxon>Eurotatoria</taxon>
        <taxon>Monogononta</taxon>
        <taxon>Pseudotrocha</taxon>
        <taxon>Ploima</taxon>
        <taxon>Brachionidae</taxon>
        <taxon>Brachionus</taxon>
    </lineage>
</organism>
<evidence type="ECO:0000256" key="9">
    <source>
        <dbReference type="ARBA" id="ARBA00031153"/>
    </source>
</evidence>
<feature type="region of interest" description="Disordered" evidence="10">
    <location>
        <begin position="604"/>
        <end position="638"/>
    </location>
</feature>
<dbReference type="GO" id="GO:0007051">
    <property type="term" value="P:spindle organization"/>
    <property type="evidence" value="ECO:0007669"/>
    <property type="project" value="InterPro"/>
</dbReference>
<dbReference type="InterPro" id="IPR026742">
    <property type="entry name" value="Centrosomal_kizuma"/>
</dbReference>
<dbReference type="PANTHER" id="PTHR16299:SF2">
    <property type="entry name" value="CENTROSOMAL PROTEIN KIZUNA"/>
    <property type="match status" value="1"/>
</dbReference>
<feature type="region of interest" description="Disordered" evidence="10">
    <location>
        <begin position="539"/>
        <end position="560"/>
    </location>
</feature>
<accession>A0A3M7S527</accession>
<evidence type="ECO:0000256" key="5">
    <source>
        <dbReference type="ARBA" id="ARBA00022490"/>
    </source>
</evidence>
<evidence type="ECO:0000256" key="3">
    <source>
        <dbReference type="ARBA" id="ARBA00010767"/>
    </source>
</evidence>
<comment type="caution">
    <text evidence="11">The sequence shown here is derived from an EMBL/GenBank/DDBJ whole genome shotgun (WGS) entry which is preliminary data.</text>
</comment>
<reference evidence="11 12" key="1">
    <citation type="journal article" date="2018" name="Sci. Rep.">
        <title>Genomic signatures of local adaptation to the degree of environmental predictability in rotifers.</title>
        <authorList>
            <person name="Franch-Gras L."/>
            <person name="Hahn C."/>
            <person name="Garcia-Roger E.M."/>
            <person name="Carmona M.J."/>
            <person name="Serra M."/>
            <person name="Gomez A."/>
        </authorList>
    </citation>
    <scope>NUCLEOTIDE SEQUENCE [LARGE SCALE GENOMIC DNA]</scope>
    <source>
        <strain evidence="11">HYR1</strain>
    </source>
</reference>
<dbReference type="PANTHER" id="PTHR16299">
    <property type="entry name" value="CENTROSOMAL PROTEIN KIZUNA"/>
    <property type="match status" value="1"/>
</dbReference>
<comment type="subcellular location">
    <subcellularLocation>
        <location evidence="1">Cytoplasm</location>
        <location evidence="1">Cytoskeleton</location>
        <location evidence="1">Cilium basal body</location>
    </subcellularLocation>
    <subcellularLocation>
        <location evidence="2">Cytoplasm</location>
        <location evidence="2">Cytoskeleton</location>
        <location evidence="2">Microtubule organizing center</location>
        <location evidence="2">Centrosome</location>
    </subcellularLocation>
</comment>
<dbReference type="GO" id="GO:0005813">
    <property type="term" value="C:centrosome"/>
    <property type="evidence" value="ECO:0007669"/>
    <property type="project" value="UniProtKB-SubCell"/>
</dbReference>
<dbReference type="AlphaFoldDB" id="A0A3M7S527"/>
<evidence type="ECO:0000256" key="2">
    <source>
        <dbReference type="ARBA" id="ARBA00004300"/>
    </source>
</evidence>
<evidence type="ECO:0000256" key="8">
    <source>
        <dbReference type="ARBA" id="ARBA00024919"/>
    </source>
</evidence>
<dbReference type="STRING" id="10195.A0A3M7S527"/>
<dbReference type="Proteomes" id="UP000276133">
    <property type="component" value="Unassembled WGS sequence"/>
</dbReference>
<evidence type="ECO:0000256" key="6">
    <source>
        <dbReference type="ARBA" id="ARBA00023212"/>
    </source>
</evidence>
<keyword evidence="7" id="KW-0966">Cell projection</keyword>
<feature type="compositionally biased region" description="Polar residues" evidence="10">
    <location>
        <begin position="539"/>
        <end position="558"/>
    </location>
</feature>
<comment type="function">
    <text evidence="8">Centrosomal protein required for establishing a robust mitotic centrosome architecture that can endure the forces that converge on the centrosomes during spindle formation. Required for stabilizing the expanded pericentriolar material around the centriole.</text>
</comment>
<protein>
    <recommendedName>
        <fullName evidence="4">Centrosomal protein kizuna</fullName>
    </recommendedName>
    <alternativeName>
        <fullName evidence="9">Polo-like kinase 1 substrate 1</fullName>
    </alternativeName>
</protein>
<keyword evidence="6" id="KW-0206">Cytoskeleton</keyword>
<name>A0A3M7S527_BRAPC</name>
<evidence type="ECO:0000313" key="12">
    <source>
        <dbReference type="Proteomes" id="UP000276133"/>
    </source>
</evidence>
<keyword evidence="12" id="KW-1185">Reference proteome</keyword>
<sequence length="638" mass="73703">MEHIAKSENDRLQLEIQLNRLINSEESFAKTRAIKIKTYYQKLCDDEEKSLKRNRQLLNNLHRMDTQFLQLESKLERLTNLKKECEIFLRTAYPAWSNEKKLFDSPKKNNTFQNEFSNSASKFHLYEPEQGSVLNKLVQGNNTMDVLPSATDQTNVIGELVMNMTRASDQFAKTIIERPKELSQPENTGNINKLAGIMKPTSSSVNVKFEDDSPKTPPINMETNLLKEYEKHIKRQDVDTMNQTGSSTINFDMENTNNQLNKLGTWSQLGNNIDELPKASSTAKEEINLDELNKNGSIRQELSFNSLLFLLDYIELEIQHTIHPERYYRQEEPHYKTKLEIIKLANEKSSLDDTDPADISMIILEQLPHVIRKQTKNKCLFTADLMSLSVADVTDQMVALFLKEELDMKLWNRMVKHMNFLKRFASIDIPEIARKFAPAFLGFDLIAVEKATKFVEKILNDSNKHNENLWNKTVVLEESGSKTETTLNQELAATTNSKLKESHAYKDFINSEQKISQKENVECDESDENDEINNLLTSKPTLSLNTNQHNSENKNNFILKSPRKTADYDFDFSQSSKTDSKTQNFKHLTSFKSSKDKKHIPVYLKDGDSDEESDFISENSSRQKSKLKDSDSEFDFYR</sequence>
<evidence type="ECO:0000256" key="10">
    <source>
        <dbReference type="SAM" id="MobiDB-lite"/>
    </source>
</evidence>
<proteinExistence type="inferred from homology"/>
<dbReference type="OrthoDB" id="8015657at2759"/>
<evidence type="ECO:0000313" key="11">
    <source>
        <dbReference type="EMBL" id="RNA30916.1"/>
    </source>
</evidence>
<comment type="similarity">
    <text evidence="3">Belongs to the kizuna family.</text>
</comment>
<dbReference type="EMBL" id="REGN01002020">
    <property type="protein sequence ID" value="RNA30916.1"/>
    <property type="molecule type" value="Genomic_DNA"/>
</dbReference>
<evidence type="ECO:0000256" key="1">
    <source>
        <dbReference type="ARBA" id="ARBA00004120"/>
    </source>
</evidence>